<dbReference type="PROSITE" id="PS50109">
    <property type="entry name" value="HIS_KIN"/>
    <property type="match status" value="1"/>
</dbReference>
<keyword evidence="4" id="KW-0808">Transferase</keyword>
<dbReference type="SMART" id="SM00388">
    <property type="entry name" value="HisKA"/>
    <property type="match status" value="1"/>
</dbReference>
<evidence type="ECO:0000256" key="5">
    <source>
        <dbReference type="ARBA" id="ARBA00022777"/>
    </source>
</evidence>
<evidence type="ECO:0000256" key="4">
    <source>
        <dbReference type="ARBA" id="ARBA00022679"/>
    </source>
</evidence>
<dbReference type="InterPro" id="IPR050736">
    <property type="entry name" value="Sensor_HK_Regulatory"/>
</dbReference>
<dbReference type="Gene3D" id="3.30.565.10">
    <property type="entry name" value="Histidine kinase-like ATPase, C-terminal domain"/>
    <property type="match status" value="1"/>
</dbReference>
<organism evidence="8">
    <name type="scientific">Schlesneria paludicola</name>
    <dbReference type="NCBI Taxonomy" id="360056"/>
    <lineage>
        <taxon>Bacteria</taxon>
        <taxon>Pseudomonadati</taxon>
        <taxon>Planctomycetota</taxon>
        <taxon>Planctomycetia</taxon>
        <taxon>Planctomycetales</taxon>
        <taxon>Planctomycetaceae</taxon>
        <taxon>Schlesneria</taxon>
    </lineage>
</organism>
<accession>A0A7C4LJF6</accession>
<dbReference type="Gene3D" id="1.10.287.130">
    <property type="match status" value="1"/>
</dbReference>
<feature type="domain" description="Histidine kinase" evidence="7">
    <location>
        <begin position="28"/>
        <end position="240"/>
    </location>
</feature>
<dbReference type="InterPro" id="IPR003594">
    <property type="entry name" value="HATPase_dom"/>
</dbReference>
<reference evidence="8" key="1">
    <citation type="journal article" date="2020" name="mSystems">
        <title>Genome- and Community-Level Interaction Insights into Carbon Utilization and Element Cycling Functions of Hydrothermarchaeota in Hydrothermal Sediment.</title>
        <authorList>
            <person name="Zhou Z."/>
            <person name="Liu Y."/>
            <person name="Xu W."/>
            <person name="Pan J."/>
            <person name="Luo Z.H."/>
            <person name="Li M."/>
        </authorList>
    </citation>
    <scope>NUCLEOTIDE SEQUENCE [LARGE SCALE GENOMIC DNA]</scope>
    <source>
        <strain evidence="8">SpSt-508</strain>
    </source>
</reference>
<dbReference type="Pfam" id="PF02518">
    <property type="entry name" value="HATPase_c"/>
    <property type="match status" value="1"/>
</dbReference>
<evidence type="ECO:0000259" key="7">
    <source>
        <dbReference type="PROSITE" id="PS50109"/>
    </source>
</evidence>
<evidence type="ECO:0000256" key="2">
    <source>
        <dbReference type="ARBA" id="ARBA00012438"/>
    </source>
</evidence>
<dbReference type="SMART" id="SM00387">
    <property type="entry name" value="HATPase_c"/>
    <property type="match status" value="1"/>
</dbReference>
<evidence type="ECO:0000256" key="1">
    <source>
        <dbReference type="ARBA" id="ARBA00000085"/>
    </source>
</evidence>
<evidence type="ECO:0000256" key="6">
    <source>
        <dbReference type="ARBA" id="ARBA00023012"/>
    </source>
</evidence>
<dbReference type="PANTHER" id="PTHR43711">
    <property type="entry name" value="TWO-COMPONENT HISTIDINE KINASE"/>
    <property type="match status" value="1"/>
</dbReference>
<dbReference type="GO" id="GO:0000155">
    <property type="term" value="F:phosphorelay sensor kinase activity"/>
    <property type="evidence" value="ECO:0007669"/>
    <property type="project" value="InterPro"/>
</dbReference>
<name>A0A7C4LJF6_9PLAN</name>
<dbReference type="InterPro" id="IPR004358">
    <property type="entry name" value="Sig_transdc_His_kin-like_C"/>
</dbReference>
<evidence type="ECO:0000313" key="8">
    <source>
        <dbReference type="EMBL" id="HGT38135.1"/>
    </source>
</evidence>
<protein>
    <recommendedName>
        <fullName evidence="2">histidine kinase</fullName>
        <ecNumber evidence="2">2.7.13.3</ecNumber>
    </recommendedName>
</protein>
<dbReference type="EC" id="2.7.13.3" evidence="2"/>
<dbReference type="SUPFAM" id="SSF47384">
    <property type="entry name" value="Homodimeric domain of signal transducing histidine kinase"/>
    <property type="match status" value="1"/>
</dbReference>
<dbReference type="InterPro" id="IPR036097">
    <property type="entry name" value="HisK_dim/P_sf"/>
</dbReference>
<dbReference type="InterPro" id="IPR036890">
    <property type="entry name" value="HATPase_C_sf"/>
</dbReference>
<dbReference type="InterPro" id="IPR003661">
    <property type="entry name" value="HisK_dim/P_dom"/>
</dbReference>
<dbReference type="EMBL" id="DSVQ01000006">
    <property type="protein sequence ID" value="HGT38135.1"/>
    <property type="molecule type" value="Genomic_DNA"/>
</dbReference>
<keyword evidence="5 8" id="KW-0418">Kinase</keyword>
<gene>
    <name evidence="8" type="ORF">ENS64_02530</name>
</gene>
<proteinExistence type="predicted"/>
<dbReference type="SUPFAM" id="SSF55874">
    <property type="entry name" value="ATPase domain of HSP90 chaperone/DNA topoisomerase II/histidine kinase"/>
    <property type="match status" value="1"/>
</dbReference>
<keyword evidence="3" id="KW-0597">Phosphoprotein</keyword>
<evidence type="ECO:0000256" key="3">
    <source>
        <dbReference type="ARBA" id="ARBA00022553"/>
    </source>
</evidence>
<dbReference type="AlphaFoldDB" id="A0A7C4LJF6"/>
<sequence length="241" mass="26865">MSDTAATLNDPSARWQSRYAEIAAVAGGLAHEIRNPLSTISLNLELLDEELQAGESPRDRRMRQRVQLLQRECDHLERILNEFLEFARASTLHKVPTQLNEEVHRFIDFFQPQAAEHHVEIMPHLAAQLPPVLLDRRMFQQVLQNLARNAVQAMPEGGRLEILTYESPGAVVLELIDNGVGMDAATQSRIFEVFFSTKPGGSGLGLPTVKKIVEVHGGNITCESEPGKGTRFRLTWPIAAT</sequence>
<dbReference type="PRINTS" id="PR00344">
    <property type="entry name" value="BCTRLSENSOR"/>
</dbReference>
<comment type="caution">
    <text evidence="8">The sequence shown here is derived from an EMBL/GenBank/DDBJ whole genome shotgun (WGS) entry which is preliminary data.</text>
</comment>
<dbReference type="InterPro" id="IPR005467">
    <property type="entry name" value="His_kinase_dom"/>
</dbReference>
<dbReference type="CDD" id="cd00075">
    <property type="entry name" value="HATPase"/>
    <property type="match status" value="1"/>
</dbReference>
<dbReference type="Pfam" id="PF00512">
    <property type="entry name" value="HisKA"/>
    <property type="match status" value="1"/>
</dbReference>
<dbReference type="CDD" id="cd00082">
    <property type="entry name" value="HisKA"/>
    <property type="match status" value="1"/>
</dbReference>
<comment type="catalytic activity">
    <reaction evidence="1">
        <text>ATP + protein L-histidine = ADP + protein N-phospho-L-histidine.</text>
        <dbReference type="EC" id="2.7.13.3"/>
    </reaction>
</comment>
<keyword evidence="6" id="KW-0902">Two-component regulatory system</keyword>
<dbReference type="PANTHER" id="PTHR43711:SF31">
    <property type="entry name" value="HISTIDINE KINASE"/>
    <property type="match status" value="1"/>
</dbReference>